<keyword evidence="5" id="KW-1185">Reference proteome</keyword>
<dbReference type="Pfam" id="PF01119">
    <property type="entry name" value="DNA_mis_repair"/>
    <property type="match status" value="1"/>
</dbReference>
<dbReference type="Pfam" id="PF13589">
    <property type="entry name" value="HATPase_c_3"/>
    <property type="match status" value="1"/>
</dbReference>
<dbReference type="GO" id="GO:0032389">
    <property type="term" value="C:MutLalpha complex"/>
    <property type="evidence" value="ECO:0007669"/>
    <property type="project" value="TreeGrafter"/>
</dbReference>
<dbReference type="Proteomes" id="UP001334084">
    <property type="component" value="Chromosome 1"/>
</dbReference>
<evidence type="ECO:0000256" key="1">
    <source>
        <dbReference type="ARBA" id="ARBA00006082"/>
    </source>
</evidence>
<dbReference type="SUPFAM" id="SSF55874">
    <property type="entry name" value="ATPase domain of HSP90 chaperone/DNA topoisomerase II/histidine kinase"/>
    <property type="match status" value="1"/>
</dbReference>
<dbReference type="SMART" id="SM01340">
    <property type="entry name" value="DNA_mis_repair"/>
    <property type="match status" value="1"/>
</dbReference>
<dbReference type="NCBIfam" id="TIGR00585">
    <property type="entry name" value="mutl"/>
    <property type="match status" value="1"/>
</dbReference>
<dbReference type="RefSeq" id="XP_065328347.1">
    <property type="nucleotide sequence ID" value="XM_065472275.1"/>
</dbReference>
<dbReference type="GO" id="GO:0006298">
    <property type="term" value="P:mismatch repair"/>
    <property type="evidence" value="ECO:0007669"/>
    <property type="project" value="InterPro"/>
</dbReference>
<dbReference type="PANTHER" id="PTHR10073">
    <property type="entry name" value="DNA MISMATCH REPAIR PROTEIN MLH, PMS, MUTL"/>
    <property type="match status" value="1"/>
</dbReference>
<proteinExistence type="inferred from homology"/>
<dbReference type="InterPro" id="IPR002099">
    <property type="entry name" value="MutL/Mlh/PMS"/>
</dbReference>
<evidence type="ECO:0000256" key="2">
    <source>
        <dbReference type="ARBA" id="ARBA00022763"/>
    </source>
</evidence>
<accession>A0AAX4J895</accession>
<evidence type="ECO:0000313" key="5">
    <source>
        <dbReference type="Proteomes" id="UP001334084"/>
    </source>
</evidence>
<evidence type="ECO:0000313" key="4">
    <source>
        <dbReference type="EMBL" id="WUR02202.1"/>
    </source>
</evidence>
<dbReference type="InterPro" id="IPR014762">
    <property type="entry name" value="DNA_mismatch_repair_CS"/>
</dbReference>
<dbReference type="Gene3D" id="3.30.565.10">
    <property type="entry name" value="Histidine kinase-like ATPase, C-terminal domain"/>
    <property type="match status" value="1"/>
</dbReference>
<gene>
    <name evidence="4" type="ORF">VNE69_01140</name>
</gene>
<dbReference type="EMBL" id="CP142726">
    <property type="protein sequence ID" value="WUR02202.1"/>
    <property type="molecule type" value="Genomic_DNA"/>
</dbReference>
<dbReference type="SUPFAM" id="SSF54211">
    <property type="entry name" value="Ribosomal protein S5 domain 2-like"/>
    <property type="match status" value="1"/>
</dbReference>
<dbReference type="InterPro" id="IPR014721">
    <property type="entry name" value="Ribsml_uS5_D2-typ_fold_subgr"/>
</dbReference>
<dbReference type="PANTHER" id="PTHR10073:SF52">
    <property type="entry name" value="MISMATCH REPAIR ENDONUCLEASE PMS2"/>
    <property type="match status" value="1"/>
</dbReference>
<dbReference type="GeneID" id="90540005"/>
<dbReference type="AlphaFoldDB" id="A0AAX4J895"/>
<comment type="similarity">
    <text evidence="1">Belongs to the DNA mismatch repair MutL/HexB family.</text>
</comment>
<dbReference type="InterPro" id="IPR036890">
    <property type="entry name" value="HATPase_C_sf"/>
</dbReference>
<keyword evidence="2" id="KW-0227">DNA damage</keyword>
<name>A0AAX4J895_9MICR</name>
<evidence type="ECO:0000259" key="3">
    <source>
        <dbReference type="SMART" id="SM01340"/>
    </source>
</evidence>
<sequence>MHKIVKLSPEIQKRICAGEVIVSPYNVLKELLENSIDAGSTQISVVVTKDNLNLEVHDNGCGIEESDFQNLALPHHTSKFETSTYGAHFYGFRGEALASIRCVSNLTIKSKTKNNELGFIRNFKEDEVIPISMNNGTSVIIKNLFFNNKIREKCFYKKLSVFRSLNELVNMFSIKNSHIRFQFNDINYFYNDKIIENNILKDNSHINEEDSHTNEEDSFDFYDELVEFKKSDQISYEKCDDFLTSFKSDQISKIYKISSLRQFSNKFITLIFSSSMINFRTYTFILFINNRLVTNQNIKSQVSKKYHNILPKGRHPFLYLELRIPVKHIDVNVHPSKKEVLIEYEDLIVEVIDKILDEGLNETKSVYKRNIDTGYTINREIIYKESSNLEDCIYSVKDQKEETEFSIKERNYEDSLINIYSRIYEHSPCSKFLEYKLLSIQNLKSEIIEIDQSFIKDIVFCGVVNLPDPLLLVQYNQYLMKCNLLDLIPVLIYHYFLYNFGNLKSKSCSFKCKTINSGFIKMLKEYFSIEIKNNLIVRVPVIGDFIGEEDKWKEFDIKNQTEEEVFREIFYKLGEIYKNVEINRSVFNVLKKDLKCTKEVLKTFTIVKCLKDLYKNFERC</sequence>
<dbReference type="InterPro" id="IPR038973">
    <property type="entry name" value="MutL/Mlh/Pms-like"/>
</dbReference>
<dbReference type="GO" id="GO:0140664">
    <property type="term" value="F:ATP-dependent DNA damage sensor activity"/>
    <property type="evidence" value="ECO:0007669"/>
    <property type="project" value="InterPro"/>
</dbReference>
<dbReference type="GO" id="GO:0016887">
    <property type="term" value="F:ATP hydrolysis activity"/>
    <property type="evidence" value="ECO:0007669"/>
    <property type="project" value="InterPro"/>
</dbReference>
<dbReference type="GO" id="GO:0030983">
    <property type="term" value="F:mismatched DNA binding"/>
    <property type="evidence" value="ECO:0007669"/>
    <property type="project" value="InterPro"/>
</dbReference>
<dbReference type="InterPro" id="IPR020568">
    <property type="entry name" value="Ribosomal_Su5_D2-typ_SF"/>
</dbReference>
<protein>
    <submittedName>
        <fullName evidence="4">DNA mismatch repair protein</fullName>
    </submittedName>
</protein>
<organism evidence="4 5">
    <name type="scientific">Vairimorpha necatrix</name>
    <dbReference type="NCBI Taxonomy" id="6039"/>
    <lineage>
        <taxon>Eukaryota</taxon>
        <taxon>Fungi</taxon>
        <taxon>Fungi incertae sedis</taxon>
        <taxon>Microsporidia</taxon>
        <taxon>Nosematidae</taxon>
        <taxon>Vairimorpha</taxon>
    </lineage>
</organism>
<dbReference type="Gene3D" id="3.30.230.10">
    <property type="match status" value="1"/>
</dbReference>
<reference evidence="4" key="1">
    <citation type="journal article" date="2024" name="BMC Genomics">
        <title>Functional annotation of a divergent genome using sequence and structure-based similarity.</title>
        <authorList>
            <person name="Svedberg D."/>
            <person name="Winiger R.R."/>
            <person name="Berg A."/>
            <person name="Sharma H."/>
            <person name="Tellgren-Roth C."/>
            <person name="Debrunner-Vossbrinck B.A."/>
            <person name="Vossbrinck C.R."/>
            <person name="Barandun J."/>
        </authorList>
    </citation>
    <scope>NUCLEOTIDE SEQUENCE</scope>
    <source>
        <strain evidence="4">Illinois isolate</strain>
    </source>
</reference>
<dbReference type="InterPro" id="IPR013507">
    <property type="entry name" value="DNA_mismatch_S5_2-like"/>
</dbReference>
<dbReference type="PROSITE" id="PS00058">
    <property type="entry name" value="DNA_MISMATCH_REPAIR_1"/>
    <property type="match status" value="1"/>
</dbReference>
<dbReference type="GO" id="GO:0005524">
    <property type="term" value="F:ATP binding"/>
    <property type="evidence" value="ECO:0007669"/>
    <property type="project" value="InterPro"/>
</dbReference>
<dbReference type="KEGG" id="vnx:VNE69_01140"/>
<feature type="domain" description="DNA mismatch repair protein S5" evidence="3">
    <location>
        <begin position="251"/>
        <end position="361"/>
    </location>
</feature>